<evidence type="ECO:0000313" key="3">
    <source>
        <dbReference type="EMBL" id="PFX15967.1"/>
    </source>
</evidence>
<dbReference type="SUPFAM" id="SSF53098">
    <property type="entry name" value="Ribonuclease H-like"/>
    <property type="match status" value="1"/>
</dbReference>
<reference evidence="4" key="1">
    <citation type="journal article" date="2017" name="bioRxiv">
        <title>Comparative analysis of the genomes of Stylophora pistillata and Acropora digitifera provides evidence for extensive differences between species of corals.</title>
        <authorList>
            <person name="Voolstra C.R."/>
            <person name="Li Y."/>
            <person name="Liew Y.J."/>
            <person name="Baumgarten S."/>
            <person name="Zoccola D."/>
            <person name="Flot J.-F."/>
            <person name="Tambutte S."/>
            <person name="Allemand D."/>
            <person name="Aranda M."/>
        </authorList>
    </citation>
    <scope>NUCLEOTIDE SEQUENCE [LARGE SCALE GENOMIC DNA]</scope>
</reference>
<dbReference type="PANTHER" id="PTHR46791">
    <property type="entry name" value="EXPRESSED PROTEIN"/>
    <property type="match status" value="1"/>
</dbReference>
<proteinExistence type="predicted"/>
<evidence type="ECO:0000256" key="1">
    <source>
        <dbReference type="SAM" id="SignalP"/>
    </source>
</evidence>
<dbReference type="InterPro" id="IPR058913">
    <property type="entry name" value="Integrase_dom_put"/>
</dbReference>
<keyword evidence="4" id="KW-1185">Reference proteome</keyword>
<accession>A0A2B4RHX8</accession>
<evidence type="ECO:0000313" key="4">
    <source>
        <dbReference type="Proteomes" id="UP000225706"/>
    </source>
</evidence>
<dbReference type="Proteomes" id="UP000225706">
    <property type="component" value="Unassembled WGS sequence"/>
</dbReference>
<dbReference type="PANTHER" id="PTHR46791:SF5">
    <property type="entry name" value="CLR5 DOMAIN-CONTAINING PROTEIN-RELATED"/>
    <property type="match status" value="1"/>
</dbReference>
<sequence length="460" mass="53420">MMFAIFVVPLFIVKIAGVHPDGIGGLVLCKLVTGGSFSWFGAASSVVTLVAIAFERYNAVLYPFNNRGAFTKFKLKRTLKRNIMLKDYGLKRRETVDEELKERVRDLILQEICTDPDSLNGYRTMWHVLRLRHRINVPRRLVESLLIREVDPRGVEHRESRCLQRRTYVSPGPNFCWHMDGYDKLKPFGFSIHGCVDGFSRRILWHEVQRSNKNPRSVVSYFIKHVKAAHGCPVRVYTDPGTENGLVAGIQCYLRGEGLDEYAGSKSHKYVSSSKNQRIECQWSHYRKQRLSWWIDFFNDLHESDILDLTSDLQKEAIWFCFADLLQTDLNKVKEYWNSHRIRKSKHAIVSGVPDMMYFLPEDFGHTDCLVSISPHKFTEIENRFEGFDVEDDECNSVFHEYFQHVIDNNGLSNPTSIHEAGVLLRSLLSLQKVNSKFLSFWELVNHFHKGSPVYNGRRH</sequence>
<dbReference type="GO" id="GO:0003676">
    <property type="term" value="F:nucleic acid binding"/>
    <property type="evidence" value="ECO:0007669"/>
    <property type="project" value="InterPro"/>
</dbReference>
<evidence type="ECO:0000259" key="2">
    <source>
        <dbReference type="Pfam" id="PF24764"/>
    </source>
</evidence>
<dbReference type="Pfam" id="PF24764">
    <property type="entry name" value="rva_4"/>
    <property type="match status" value="1"/>
</dbReference>
<feature type="signal peptide" evidence="1">
    <location>
        <begin position="1"/>
        <end position="17"/>
    </location>
</feature>
<feature type="domain" description="Integrase core" evidence="2">
    <location>
        <begin position="168"/>
        <end position="347"/>
    </location>
</feature>
<dbReference type="CDD" id="cd00637">
    <property type="entry name" value="7tm_classA_rhodopsin-like"/>
    <property type="match status" value="1"/>
</dbReference>
<dbReference type="Gene3D" id="1.20.1070.10">
    <property type="entry name" value="Rhodopsin 7-helix transmembrane proteins"/>
    <property type="match status" value="1"/>
</dbReference>
<comment type="caution">
    <text evidence="3">The sequence shown here is derived from an EMBL/GenBank/DDBJ whole genome shotgun (WGS) entry which is preliminary data.</text>
</comment>
<dbReference type="Gene3D" id="3.30.420.10">
    <property type="entry name" value="Ribonuclease H-like superfamily/Ribonuclease H"/>
    <property type="match status" value="1"/>
</dbReference>
<name>A0A2B4RHX8_STYPI</name>
<keyword evidence="1" id="KW-0732">Signal</keyword>
<dbReference type="InterPro" id="IPR036397">
    <property type="entry name" value="RNaseH_sf"/>
</dbReference>
<feature type="chain" id="PRO_5013038537" description="Integrase core domain-containing protein" evidence="1">
    <location>
        <begin position="18"/>
        <end position="460"/>
    </location>
</feature>
<dbReference type="AlphaFoldDB" id="A0A2B4RHX8"/>
<dbReference type="EMBL" id="LSMT01000589">
    <property type="protein sequence ID" value="PFX15967.1"/>
    <property type="molecule type" value="Genomic_DNA"/>
</dbReference>
<dbReference type="InterPro" id="IPR012337">
    <property type="entry name" value="RNaseH-like_sf"/>
</dbReference>
<dbReference type="STRING" id="50429.A0A2B4RHX8"/>
<dbReference type="SUPFAM" id="SSF81321">
    <property type="entry name" value="Family A G protein-coupled receptor-like"/>
    <property type="match status" value="1"/>
</dbReference>
<protein>
    <recommendedName>
        <fullName evidence="2">Integrase core domain-containing protein</fullName>
    </recommendedName>
</protein>
<gene>
    <name evidence="3" type="ORF">AWC38_SpisGene19782</name>
</gene>
<organism evidence="3 4">
    <name type="scientific">Stylophora pistillata</name>
    <name type="common">Smooth cauliflower coral</name>
    <dbReference type="NCBI Taxonomy" id="50429"/>
    <lineage>
        <taxon>Eukaryota</taxon>
        <taxon>Metazoa</taxon>
        <taxon>Cnidaria</taxon>
        <taxon>Anthozoa</taxon>
        <taxon>Hexacorallia</taxon>
        <taxon>Scleractinia</taxon>
        <taxon>Astrocoeniina</taxon>
        <taxon>Pocilloporidae</taxon>
        <taxon>Stylophora</taxon>
    </lineage>
</organism>
<dbReference type="OrthoDB" id="5947726at2759"/>